<keyword evidence="8" id="KW-1185">Reference proteome</keyword>
<dbReference type="InterPro" id="IPR027417">
    <property type="entry name" value="P-loop_NTPase"/>
</dbReference>
<evidence type="ECO:0000259" key="6">
    <source>
        <dbReference type="Pfam" id="PF22740"/>
    </source>
</evidence>
<evidence type="ECO:0000259" key="5">
    <source>
        <dbReference type="Pfam" id="PF03668"/>
    </source>
</evidence>
<organism evidence="7 8">
    <name type="scientific">Thioalbus denitrificans</name>
    <dbReference type="NCBI Taxonomy" id="547122"/>
    <lineage>
        <taxon>Bacteria</taxon>
        <taxon>Pseudomonadati</taxon>
        <taxon>Pseudomonadota</taxon>
        <taxon>Gammaproteobacteria</taxon>
        <taxon>Chromatiales</taxon>
        <taxon>Ectothiorhodospiraceae</taxon>
        <taxon>Thioalbus</taxon>
    </lineage>
</organism>
<comment type="caution">
    <text evidence="7">The sequence shown here is derived from an EMBL/GenBank/DDBJ whole genome shotgun (WGS) entry which is preliminary data.</text>
</comment>
<name>A0A369CB22_9GAMM</name>
<dbReference type="InterPro" id="IPR053931">
    <property type="entry name" value="RapZ_C"/>
</dbReference>
<dbReference type="Pfam" id="PF22740">
    <property type="entry name" value="PapZ_C"/>
    <property type="match status" value="1"/>
</dbReference>
<reference evidence="7 8" key="1">
    <citation type="submission" date="2018-07" db="EMBL/GenBank/DDBJ databases">
        <title>Genomic Encyclopedia of Type Strains, Phase IV (KMG-IV): sequencing the most valuable type-strain genomes for metagenomic binning, comparative biology and taxonomic classification.</title>
        <authorList>
            <person name="Goeker M."/>
        </authorList>
    </citation>
    <scope>NUCLEOTIDE SEQUENCE [LARGE SCALE GENOMIC DNA]</scope>
    <source>
        <strain evidence="7 8">DSM 26407</strain>
    </source>
</reference>
<dbReference type="EMBL" id="QPJY01000003">
    <property type="protein sequence ID" value="RCX31089.1"/>
    <property type="molecule type" value="Genomic_DNA"/>
</dbReference>
<protein>
    <submittedName>
        <fullName evidence="7">UPF0042 nucleotide-binding protein</fullName>
    </submittedName>
</protein>
<dbReference type="InterPro" id="IPR005337">
    <property type="entry name" value="RapZ-like"/>
</dbReference>
<dbReference type="GO" id="GO:0005524">
    <property type="term" value="F:ATP binding"/>
    <property type="evidence" value="ECO:0007669"/>
    <property type="project" value="UniProtKB-UniRule"/>
</dbReference>
<dbReference type="AlphaFoldDB" id="A0A369CB22"/>
<evidence type="ECO:0000256" key="4">
    <source>
        <dbReference type="HAMAP-Rule" id="MF_00636"/>
    </source>
</evidence>
<dbReference type="Proteomes" id="UP000252707">
    <property type="component" value="Unassembled WGS sequence"/>
</dbReference>
<evidence type="ECO:0000313" key="8">
    <source>
        <dbReference type="Proteomes" id="UP000252707"/>
    </source>
</evidence>
<dbReference type="HAMAP" id="MF_00636">
    <property type="entry name" value="RapZ_like"/>
    <property type="match status" value="1"/>
</dbReference>
<dbReference type="NCBIfam" id="NF003828">
    <property type="entry name" value="PRK05416.1"/>
    <property type="match status" value="1"/>
</dbReference>
<evidence type="ECO:0000256" key="3">
    <source>
        <dbReference type="ARBA" id="ARBA00023134"/>
    </source>
</evidence>
<dbReference type="Pfam" id="PF03668">
    <property type="entry name" value="RapZ-like_N"/>
    <property type="match status" value="1"/>
</dbReference>
<dbReference type="InterPro" id="IPR053930">
    <property type="entry name" value="RapZ-like_N"/>
</dbReference>
<feature type="binding site" evidence="4">
    <location>
        <begin position="8"/>
        <end position="15"/>
    </location>
    <ligand>
        <name>ATP</name>
        <dbReference type="ChEBI" id="CHEBI:30616"/>
    </ligand>
</feature>
<feature type="binding site" evidence="4">
    <location>
        <begin position="61"/>
        <end position="64"/>
    </location>
    <ligand>
        <name>GTP</name>
        <dbReference type="ChEBI" id="CHEBI:37565"/>
    </ligand>
</feature>
<keyword evidence="1 4" id="KW-0547">Nucleotide-binding</keyword>
<dbReference type="SUPFAM" id="SSF52540">
    <property type="entry name" value="P-loop containing nucleoside triphosphate hydrolases"/>
    <property type="match status" value="1"/>
</dbReference>
<evidence type="ECO:0000256" key="2">
    <source>
        <dbReference type="ARBA" id="ARBA00022840"/>
    </source>
</evidence>
<feature type="domain" description="RapZ C-terminal" evidence="6">
    <location>
        <begin position="167"/>
        <end position="285"/>
    </location>
</feature>
<dbReference type="GO" id="GO:0005525">
    <property type="term" value="F:GTP binding"/>
    <property type="evidence" value="ECO:0007669"/>
    <property type="project" value="UniProtKB-UniRule"/>
</dbReference>
<dbReference type="OrthoDB" id="9784461at2"/>
<evidence type="ECO:0000313" key="7">
    <source>
        <dbReference type="EMBL" id="RCX31089.1"/>
    </source>
</evidence>
<keyword evidence="3 4" id="KW-0342">GTP-binding</keyword>
<sequence length="286" mass="32154">MNLVVISGLSGSGKSIALQTLEDLEYYCVDNLPVGLLPALAEQLSEAGALPRGGRTAVSIDARNLPADLARFPEILAAVKARGLGCQIIFLDAENPVLLKRFSETRRRHPLSRGDLPLREAIDRERELLGSIASLADLRVDTSALNIYQLRDIIRERVAGKRIGELSLLFQSFGYKRGIPTDTDIVFDVRCLPNPYWEPTLRRLTGEDAEVIAFLEAHPEVNAMYNQIRDFLEYWIPAFETNNRSYLTVSIGCTGGHHRSVYLVSRLSRHFRGQRDNVQTRHRELS</sequence>
<dbReference type="PIRSF" id="PIRSF005052">
    <property type="entry name" value="P-loopkin"/>
    <property type="match status" value="1"/>
</dbReference>
<feature type="domain" description="RapZ-like N-terminal" evidence="5">
    <location>
        <begin position="1"/>
        <end position="161"/>
    </location>
</feature>
<evidence type="ECO:0000256" key="1">
    <source>
        <dbReference type="ARBA" id="ARBA00022741"/>
    </source>
</evidence>
<accession>A0A369CB22</accession>
<dbReference type="Gene3D" id="3.40.50.300">
    <property type="entry name" value="P-loop containing nucleotide triphosphate hydrolases"/>
    <property type="match status" value="1"/>
</dbReference>
<proteinExistence type="inferred from homology"/>
<keyword evidence="2 4" id="KW-0067">ATP-binding</keyword>
<dbReference type="RefSeq" id="WP_114279283.1">
    <property type="nucleotide sequence ID" value="NZ_QPJY01000003.1"/>
</dbReference>
<dbReference type="PANTHER" id="PTHR30448">
    <property type="entry name" value="RNASE ADAPTER PROTEIN RAPZ"/>
    <property type="match status" value="1"/>
</dbReference>
<gene>
    <name evidence="7" type="ORF">DFQ59_10353</name>
</gene>
<dbReference type="PANTHER" id="PTHR30448:SF0">
    <property type="entry name" value="RNASE ADAPTER PROTEIN RAPZ"/>
    <property type="match status" value="1"/>
</dbReference>